<dbReference type="InterPro" id="IPR036291">
    <property type="entry name" value="NAD(P)-bd_dom_sf"/>
</dbReference>
<evidence type="ECO:0000259" key="2">
    <source>
        <dbReference type="Pfam" id="PF01370"/>
    </source>
</evidence>
<comment type="caution">
    <text evidence="3">The sequence shown here is derived from an EMBL/GenBank/DDBJ whole genome shotgun (WGS) entry which is preliminary data.</text>
</comment>
<feature type="domain" description="NAD-dependent epimerase/dehydratase" evidence="2">
    <location>
        <begin position="4"/>
        <end position="227"/>
    </location>
</feature>
<keyword evidence="4" id="KW-1185">Reference proteome</keyword>
<dbReference type="EMBL" id="JAPQES010000002">
    <property type="protein sequence ID" value="MCY6370534.1"/>
    <property type="molecule type" value="Genomic_DNA"/>
</dbReference>
<name>A0ABT4CNA2_9CLOT</name>
<dbReference type="InterPro" id="IPR001509">
    <property type="entry name" value="Epimerase_deHydtase"/>
</dbReference>
<dbReference type="Proteomes" id="UP001079657">
    <property type="component" value="Unassembled WGS sequence"/>
</dbReference>
<gene>
    <name evidence="3" type="ORF">OXH55_07780</name>
</gene>
<dbReference type="Gene3D" id="3.40.50.720">
    <property type="entry name" value="NAD(P)-binding Rossmann-like Domain"/>
    <property type="match status" value="1"/>
</dbReference>
<dbReference type="PANTHER" id="PTHR43000">
    <property type="entry name" value="DTDP-D-GLUCOSE 4,6-DEHYDRATASE-RELATED"/>
    <property type="match status" value="1"/>
</dbReference>
<dbReference type="SUPFAM" id="SSF51735">
    <property type="entry name" value="NAD(P)-binding Rossmann-fold domains"/>
    <property type="match status" value="1"/>
</dbReference>
<dbReference type="PRINTS" id="PR01713">
    <property type="entry name" value="NUCEPIMERASE"/>
</dbReference>
<evidence type="ECO:0000313" key="4">
    <source>
        <dbReference type="Proteomes" id="UP001079657"/>
    </source>
</evidence>
<organism evidence="3 4">
    <name type="scientific">Clostridium ganghwense</name>
    <dbReference type="NCBI Taxonomy" id="312089"/>
    <lineage>
        <taxon>Bacteria</taxon>
        <taxon>Bacillati</taxon>
        <taxon>Bacillota</taxon>
        <taxon>Clostridia</taxon>
        <taxon>Eubacteriales</taxon>
        <taxon>Clostridiaceae</taxon>
        <taxon>Clostridium</taxon>
    </lineage>
</organism>
<sequence>MKRILVTGASGFIGRNTLNLLVNKGYEVHAVSSRQFKSSNKNIYWHCIDLLDLLQIDALFRRVKPTYLLHLAWNITPEKYKKSNIHLKWVQVGIEILESFKKYNGKRAVFGGTCSEYDCKYGYLNEQLTPVKSNLLYGVCKASLHSIAESYCMKNDLSLAWARIFYVYGPHENPNRVIPYVINKLLKGEVAHCSHGRQIRDYLHVYDVASALVGLFESNVEGVVNIGSGNPIKLMDFFMEIGAKIGSQDLIHLEDIKTSPDEAHVILADINRLKNEIGWVPYYDMDKGLDETIEWWKKQIKY</sequence>
<evidence type="ECO:0000313" key="3">
    <source>
        <dbReference type="EMBL" id="MCY6370534.1"/>
    </source>
</evidence>
<proteinExistence type="inferred from homology"/>
<evidence type="ECO:0000256" key="1">
    <source>
        <dbReference type="ARBA" id="ARBA00007637"/>
    </source>
</evidence>
<dbReference type="RefSeq" id="WP_268049269.1">
    <property type="nucleotide sequence ID" value="NZ_JAPQES010000002.1"/>
</dbReference>
<protein>
    <submittedName>
        <fullName evidence="3">NAD(P)-dependent oxidoreductase</fullName>
    </submittedName>
</protein>
<reference evidence="3" key="1">
    <citation type="submission" date="2022-12" db="EMBL/GenBank/DDBJ databases">
        <authorList>
            <person name="Wang J."/>
        </authorList>
    </citation>
    <scope>NUCLEOTIDE SEQUENCE</scope>
    <source>
        <strain evidence="3">HY-42-06</strain>
    </source>
</reference>
<comment type="similarity">
    <text evidence="1">Belongs to the NAD(P)-dependent epimerase/dehydratase family.</text>
</comment>
<accession>A0ABT4CNA2</accession>
<dbReference type="Pfam" id="PF01370">
    <property type="entry name" value="Epimerase"/>
    <property type="match status" value="1"/>
</dbReference>